<evidence type="ECO:0000313" key="1">
    <source>
        <dbReference type="EMBL" id="MBX41672.1"/>
    </source>
</evidence>
<dbReference type="AlphaFoldDB" id="A0A2P2NGQ9"/>
<protein>
    <submittedName>
        <fullName evidence="1">Uncharacterized protein</fullName>
    </submittedName>
</protein>
<organism evidence="1">
    <name type="scientific">Rhizophora mucronata</name>
    <name type="common">Asiatic mangrove</name>
    <dbReference type="NCBI Taxonomy" id="61149"/>
    <lineage>
        <taxon>Eukaryota</taxon>
        <taxon>Viridiplantae</taxon>
        <taxon>Streptophyta</taxon>
        <taxon>Embryophyta</taxon>
        <taxon>Tracheophyta</taxon>
        <taxon>Spermatophyta</taxon>
        <taxon>Magnoliopsida</taxon>
        <taxon>eudicotyledons</taxon>
        <taxon>Gunneridae</taxon>
        <taxon>Pentapetalae</taxon>
        <taxon>rosids</taxon>
        <taxon>fabids</taxon>
        <taxon>Malpighiales</taxon>
        <taxon>Rhizophoraceae</taxon>
        <taxon>Rhizophora</taxon>
    </lineage>
</organism>
<dbReference type="EMBL" id="GGEC01061188">
    <property type="protein sequence ID" value="MBX41672.1"/>
    <property type="molecule type" value="Transcribed_RNA"/>
</dbReference>
<reference evidence="1" key="1">
    <citation type="submission" date="2018-02" db="EMBL/GenBank/DDBJ databases">
        <title>Rhizophora mucronata_Transcriptome.</title>
        <authorList>
            <person name="Meera S.P."/>
            <person name="Sreeshan A."/>
            <person name="Augustine A."/>
        </authorList>
    </citation>
    <scope>NUCLEOTIDE SEQUENCE</scope>
    <source>
        <tissue evidence="1">Leaf</tissue>
    </source>
</reference>
<proteinExistence type="predicted"/>
<name>A0A2P2NGQ9_RHIMU</name>
<accession>A0A2P2NGQ9</accession>
<sequence>MAVKLIPMRTREHQWAILPKMKLVQLFYLMQNNLKLYRTWCCMSKYCHIVSSCNGHSTYCMMKWQQTAESCPGILS</sequence>